<comment type="pathway">
    <text evidence="3">Cofactor biosynthesis; riboflavin biosynthesis; riboflavin from 2-hydroxy-3-oxobutyl phosphate and 5-amino-6-(D-ribitylamino)uracil: step 2/2.</text>
</comment>
<dbReference type="Proteomes" id="UP000570361">
    <property type="component" value="Unassembled WGS sequence"/>
</dbReference>
<dbReference type="EMBL" id="JACHXK010000002">
    <property type="protein sequence ID" value="MBB3109229.1"/>
    <property type="molecule type" value="Genomic_DNA"/>
</dbReference>
<evidence type="ECO:0000256" key="3">
    <source>
        <dbReference type="ARBA" id="ARBA00004887"/>
    </source>
</evidence>
<feature type="repeat" description="Lumazine-binding" evidence="11">
    <location>
        <begin position="1"/>
        <end position="96"/>
    </location>
</feature>
<evidence type="ECO:0000256" key="4">
    <source>
        <dbReference type="ARBA" id="ARBA00011233"/>
    </source>
</evidence>
<dbReference type="PROSITE" id="PS51177">
    <property type="entry name" value="LUMAZINE_BIND"/>
    <property type="match status" value="2"/>
</dbReference>
<keyword evidence="8 14" id="KW-0808">Transferase</keyword>
<gene>
    <name evidence="14" type="ORF">FHS18_001281</name>
</gene>
<evidence type="ECO:0000313" key="14">
    <source>
        <dbReference type="EMBL" id="MBB3109229.1"/>
    </source>
</evidence>
<evidence type="ECO:0000256" key="7">
    <source>
        <dbReference type="ARBA" id="ARBA00022619"/>
    </source>
</evidence>
<feature type="compositionally biased region" description="Basic and acidic residues" evidence="12">
    <location>
        <begin position="196"/>
        <end position="210"/>
    </location>
</feature>
<evidence type="ECO:0000256" key="9">
    <source>
        <dbReference type="ARBA" id="ARBA00022737"/>
    </source>
</evidence>
<dbReference type="PIRSF" id="PIRSF000498">
    <property type="entry name" value="Riboflavin_syn_A"/>
    <property type="match status" value="1"/>
</dbReference>
<dbReference type="InterPro" id="IPR026017">
    <property type="entry name" value="Lumazine-bd_dom"/>
</dbReference>
<dbReference type="CDD" id="cd00402">
    <property type="entry name" value="Riboflavin_synthase_like"/>
    <property type="match status" value="1"/>
</dbReference>
<reference evidence="14 15" key="1">
    <citation type="submission" date="2020-08" db="EMBL/GenBank/DDBJ databases">
        <title>Genomic Encyclopedia of Type Strains, Phase III (KMG-III): the genomes of soil and plant-associated and newly described type strains.</title>
        <authorList>
            <person name="Whitman W."/>
        </authorList>
    </citation>
    <scope>NUCLEOTIDE SEQUENCE [LARGE SCALE GENOMIC DNA]</scope>
    <source>
        <strain evidence="14 15">CECT 5862</strain>
    </source>
</reference>
<evidence type="ECO:0000256" key="11">
    <source>
        <dbReference type="PROSITE-ProRule" id="PRU00524"/>
    </source>
</evidence>
<dbReference type="SUPFAM" id="SSF63380">
    <property type="entry name" value="Riboflavin synthase domain-like"/>
    <property type="match status" value="2"/>
</dbReference>
<protein>
    <recommendedName>
        <fullName evidence="6 10">Riboflavin synthase</fullName>
        <ecNumber evidence="5 10">2.5.1.9</ecNumber>
    </recommendedName>
</protein>
<dbReference type="GO" id="GO:0009231">
    <property type="term" value="P:riboflavin biosynthetic process"/>
    <property type="evidence" value="ECO:0007669"/>
    <property type="project" value="UniProtKB-KW"/>
</dbReference>
<feature type="domain" description="Lumazine-binding" evidence="13">
    <location>
        <begin position="97"/>
        <end position="194"/>
    </location>
</feature>
<dbReference type="FunFam" id="2.40.30.20:FF:000003">
    <property type="entry name" value="Riboflavin synthase, alpha subunit"/>
    <property type="match status" value="1"/>
</dbReference>
<evidence type="ECO:0000256" key="10">
    <source>
        <dbReference type="NCBIfam" id="TIGR00187"/>
    </source>
</evidence>
<comment type="catalytic activity">
    <reaction evidence="1">
        <text>2 6,7-dimethyl-8-(1-D-ribityl)lumazine + H(+) = 5-amino-6-(D-ribitylamino)uracil + riboflavin</text>
        <dbReference type="Rhea" id="RHEA:20772"/>
        <dbReference type="ChEBI" id="CHEBI:15378"/>
        <dbReference type="ChEBI" id="CHEBI:15934"/>
        <dbReference type="ChEBI" id="CHEBI:57986"/>
        <dbReference type="ChEBI" id="CHEBI:58201"/>
        <dbReference type="EC" id="2.5.1.9"/>
    </reaction>
</comment>
<dbReference type="Pfam" id="PF00677">
    <property type="entry name" value="Lum_binding"/>
    <property type="match status" value="2"/>
</dbReference>
<evidence type="ECO:0000259" key="13">
    <source>
        <dbReference type="PROSITE" id="PS51177"/>
    </source>
</evidence>
<evidence type="ECO:0000256" key="8">
    <source>
        <dbReference type="ARBA" id="ARBA00022679"/>
    </source>
</evidence>
<evidence type="ECO:0000256" key="1">
    <source>
        <dbReference type="ARBA" id="ARBA00000968"/>
    </source>
</evidence>
<comment type="function">
    <text evidence="2">Catalyzes the dismutation of two molecules of 6,7-dimethyl-8-ribityllumazine, resulting in the formation of riboflavin and 5-amino-6-(D-ribitylamino)uracil.</text>
</comment>
<dbReference type="FunFam" id="2.40.30.20:FF:000004">
    <property type="entry name" value="Riboflavin synthase, alpha subunit"/>
    <property type="match status" value="1"/>
</dbReference>
<dbReference type="RefSeq" id="WP_183598101.1">
    <property type="nucleotide sequence ID" value="NZ_JACHXK010000002.1"/>
</dbReference>
<comment type="caution">
    <text evidence="14">The sequence shown here is derived from an EMBL/GenBank/DDBJ whole genome shotgun (WGS) entry which is preliminary data.</text>
</comment>
<evidence type="ECO:0000256" key="6">
    <source>
        <dbReference type="ARBA" id="ARBA00013950"/>
    </source>
</evidence>
<feature type="repeat" description="Lumazine-binding" evidence="11">
    <location>
        <begin position="97"/>
        <end position="194"/>
    </location>
</feature>
<dbReference type="NCBIfam" id="NF009566">
    <property type="entry name" value="PRK13020.1"/>
    <property type="match status" value="1"/>
</dbReference>
<dbReference type="PANTHER" id="PTHR21098:SF12">
    <property type="entry name" value="RIBOFLAVIN SYNTHASE"/>
    <property type="match status" value="1"/>
</dbReference>
<sequence length="227" mass="24618">MFTGLIEEVGALRRAYQQGEAMLLTIEASRVLEGVALGDSIAVNGVCLTVTEFNRSSFTVDVMPQTFRHTNLKDTRPGEKVNLERAMQVGQRFGGHIVQGHADGTGTIESRTHDANAVVFTIRPHDSALMRYVIAQGSVTLDGISLTVVSRDPHAFSVSIIPHTLKETALQGKQPGSVINIETDVLGKYIDHLLHEPRVPREEQPNDGRSRSGGGVTAAFLADNGFF</sequence>
<feature type="domain" description="Lumazine-binding" evidence="13">
    <location>
        <begin position="1"/>
        <end position="96"/>
    </location>
</feature>
<dbReference type="InterPro" id="IPR017938">
    <property type="entry name" value="Riboflavin_synthase-like_b-brl"/>
</dbReference>
<dbReference type="NCBIfam" id="TIGR00187">
    <property type="entry name" value="ribE"/>
    <property type="match status" value="1"/>
</dbReference>
<keyword evidence="15" id="KW-1185">Reference proteome</keyword>
<accession>A0A7W5FLQ5</accession>
<keyword evidence="7" id="KW-0686">Riboflavin biosynthesis</keyword>
<evidence type="ECO:0000256" key="5">
    <source>
        <dbReference type="ARBA" id="ARBA00012827"/>
    </source>
</evidence>
<keyword evidence="9" id="KW-0677">Repeat</keyword>
<organism evidence="14 15">
    <name type="scientific">Paenibacillus phyllosphaerae</name>
    <dbReference type="NCBI Taxonomy" id="274593"/>
    <lineage>
        <taxon>Bacteria</taxon>
        <taxon>Bacillati</taxon>
        <taxon>Bacillota</taxon>
        <taxon>Bacilli</taxon>
        <taxon>Bacillales</taxon>
        <taxon>Paenibacillaceae</taxon>
        <taxon>Paenibacillus</taxon>
    </lineage>
</organism>
<name>A0A7W5FLQ5_9BACL</name>
<dbReference type="InterPro" id="IPR001783">
    <property type="entry name" value="Lumazine-bd"/>
</dbReference>
<dbReference type="Gene3D" id="2.40.30.20">
    <property type="match status" value="2"/>
</dbReference>
<feature type="region of interest" description="Disordered" evidence="12">
    <location>
        <begin position="196"/>
        <end position="215"/>
    </location>
</feature>
<evidence type="ECO:0000313" key="15">
    <source>
        <dbReference type="Proteomes" id="UP000570361"/>
    </source>
</evidence>
<dbReference type="InterPro" id="IPR023366">
    <property type="entry name" value="ATP_synth_asu-like_sf"/>
</dbReference>
<dbReference type="PANTHER" id="PTHR21098">
    <property type="entry name" value="RIBOFLAVIN SYNTHASE ALPHA CHAIN"/>
    <property type="match status" value="1"/>
</dbReference>
<dbReference type="NCBIfam" id="NF006767">
    <property type="entry name" value="PRK09289.1"/>
    <property type="match status" value="1"/>
</dbReference>
<dbReference type="AlphaFoldDB" id="A0A7W5FLQ5"/>
<comment type="subunit">
    <text evidence="4">Homotrimer.</text>
</comment>
<dbReference type="GO" id="GO:0004746">
    <property type="term" value="F:riboflavin synthase activity"/>
    <property type="evidence" value="ECO:0007669"/>
    <property type="project" value="UniProtKB-UniRule"/>
</dbReference>
<dbReference type="EC" id="2.5.1.9" evidence="5 10"/>
<evidence type="ECO:0000256" key="2">
    <source>
        <dbReference type="ARBA" id="ARBA00002803"/>
    </source>
</evidence>
<proteinExistence type="predicted"/>
<evidence type="ECO:0000256" key="12">
    <source>
        <dbReference type="SAM" id="MobiDB-lite"/>
    </source>
</evidence>